<dbReference type="Pfam" id="PF00018">
    <property type="entry name" value="SH3_1"/>
    <property type="match status" value="1"/>
</dbReference>
<name>E1ZWI3_CAMFO</name>
<dbReference type="GO" id="GO:0005085">
    <property type="term" value="F:guanyl-nucleotide exchange factor activity"/>
    <property type="evidence" value="ECO:0007669"/>
    <property type="project" value="UniProtKB-KW"/>
</dbReference>
<evidence type="ECO:0000259" key="10">
    <source>
        <dbReference type="PROSITE" id="PS50010"/>
    </source>
</evidence>
<dbReference type="Gene3D" id="1.20.900.10">
    <property type="entry name" value="Dbl homology (DH) domain"/>
    <property type="match status" value="1"/>
</dbReference>
<dbReference type="Proteomes" id="UP000000311">
    <property type="component" value="Unassembled WGS sequence"/>
</dbReference>
<evidence type="ECO:0000256" key="7">
    <source>
        <dbReference type="SAM" id="MobiDB-lite"/>
    </source>
</evidence>
<evidence type="ECO:0000256" key="1">
    <source>
        <dbReference type="ARBA" id="ARBA00004510"/>
    </source>
</evidence>
<dbReference type="SMART" id="SM00233">
    <property type="entry name" value="PH"/>
    <property type="match status" value="1"/>
</dbReference>
<dbReference type="GO" id="GO:0030027">
    <property type="term" value="C:lamellipodium"/>
    <property type="evidence" value="ECO:0007669"/>
    <property type="project" value="UniProtKB-SubCell"/>
</dbReference>
<keyword evidence="4" id="KW-0966">Cell projection</keyword>
<dbReference type="SUPFAM" id="SSF50044">
    <property type="entry name" value="SH3-domain"/>
    <property type="match status" value="1"/>
</dbReference>
<keyword evidence="12" id="KW-1185">Reference proteome</keyword>
<gene>
    <name evidence="11" type="ORF">EAG_08874</name>
</gene>
<dbReference type="InterPro" id="IPR001452">
    <property type="entry name" value="SH3_domain"/>
</dbReference>
<dbReference type="Pfam" id="PF00169">
    <property type="entry name" value="PH"/>
    <property type="match status" value="1"/>
</dbReference>
<dbReference type="PRINTS" id="PR00452">
    <property type="entry name" value="SH3DOMAIN"/>
</dbReference>
<evidence type="ECO:0000256" key="2">
    <source>
        <dbReference type="ARBA" id="ARBA00022443"/>
    </source>
</evidence>
<feature type="domain" description="PH" evidence="9">
    <location>
        <begin position="291"/>
        <end position="393"/>
    </location>
</feature>
<keyword evidence="6" id="KW-0175">Coiled coil</keyword>
<dbReference type="Gene3D" id="1.20.5.390">
    <property type="entry name" value="L1 transposable element, trimerization domain"/>
    <property type="match status" value="1"/>
</dbReference>
<evidence type="ECO:0000256" key="5">
    <source>
        <dbReference type="PROSITE-ProRule" id="PRU00192"/>
    </source>
</evidence>
<dbReference type="InParanoid" id="E1ZWI3"/>
<feature type="domain" description="DH" evidence="10">
    <location>
        <begin position="90"/>
        <end position="269"/>
    </location>
</feature>
<dbReference type="SMART" id="SM00325">
    <property type="entry name" value="RhoGEF"/>
    <property type="match status" value="1"/>
</dbReference>
<dbReference type="PROSITE" id="PS50003">
    <property type="entry name" value="PH_DOMAIN"/>
    <property type="match status" value="1"/>
</dbReference>
<dbReference type="OMA" id="KSIHTTY"/>
<dbReference type="InterPro" id="IPR011993">
    <property type="entry name" value="PH-like_dom_sf"/>
</dbReference>
<dbReference type="InterPro" id="IPR000219">
    <property type="entry name" value="DH_dom"/>
</dbReference>
<keyword evidence="3" id="KW-0344">Guanine-nucleotide releasing factor</keyword>
<dbReference type="CDD" id="cd00160">
    <property type="entry name" value="RhoGEF"/>
    <property type="match status" value="1"/>
</dbReference>
<sequence>MSKPDAPKFVIALFSFKGKNNDELCFKKGDIITITQVDDEGWWEGTLHDKTGWFPSNYVKEYRIPDGGHTSIKTSPERSPQESPAQQKLNRDIVLKDIVDSERVNVAELQGLVNNFLQPLEASNILKKDEYKQLLGNIHEILETHHSLLANLEATILQGLSARVGNLFLTIAPRLKSIHTTYCNNHPQAVCILDRYRDELNEFMERSGAISPGILVLTTGLSKPFRRLDKYSAMLQELERYTEKNHPDRGDTQRSIAVYREITDHCASIRKQRELALQILTSGIKGWEGEELSSLGEIIYVGSVTLATVDRRDRYFVLFPTTLLVLSTSPRMSSFIYEGKLPLTGINVTGIEDTDEIRNALEITGPMIESIVVLCATREERQRWIDLLIQEQGTSSLLKSPTVSRVSCHHPPYARLSRYFAKLVRRKVIYPELMKKLLYMQYILKPDLSDVKMRKCNVTYIILTARSSEESESNTSIESNIQEEPRILRKSSLILDVRYVIDNTDLSMVGLANTSSLTNFASRVDRSTFETSKSLPADATMSHVLPLASSKSYTSKFHTRCNDFCREHLEIPHDQEHSGLTMNYSKTIELYPKMSEIQYSTTSTEKNSIKKETCANTSLQSSDSGMAESYRLNSSEINSCYKSYASSHTKYTDPVRTSHSESDNDENKFEHQCICTSPFGSTPRDSAHSLASSKNIDECTSLAKPSDNDVNNDSNNSEKKIQEISLLTHPLLNYGNVQGKRYTQPIPYAHQCVIKKVGRHVVRPIQPIMEEHEPTNQVYSSGLYAHWWLKKPIPIFGNTEQGKLPWHGCFFDHFSFLTIAGVFTNYHFSSKIVCPYFTAMLCEQVNNQLNGKHQRPIMEHCTSPGIKTPWSLASLRPAPPLYSLKSFGKIDTTDTSRLQRSCNERQFEEDAIILKVIESYCLSVNARFTVHSGESNSMLDYDSQKSRDRTSYAHNKGIWESCNDRTLSETVKTLKNQMTDLQSQMSLLTKQLDEERRSRLSLAATVKRSMGVIDG</sequence>
<evidence type="ECO:0000259" key="9">
    <source>
        <dbReference type="PROSITE" id="PS50003"/>
    </source>
</evidence>
<dbReference type="GO" id="GO:0005737">
    <property type="term" value="C:cytoplasm"/>
    <property type="evidence" value="ECO:0007669"/>
    <property type="project" value="TreeGrafter"/>
</dbReference>
<dbReference type="EMBL" id="GL434853">
    <property type="protein sequence ID" value="EFN74420.1"/>
    <property type="molecule type" value="Genomic_DNA"/>
</dbReference>
<dbReference type="PANTHER" id="PTHR46026:SF1">
    <property type="entry name" value="RHO-TYPE GUANINE NUCLEOTIDE EXCHANGE FACTOR, ISOFORM F"/>
    <property type="match status" value="1"/>
</dbReference>
<accession>E1ZWI3</accession>
<evidence type="ECO:0000256" key="3">
    <source>
        <dbReference type="ARBA" id="ARBA00022658"/>
    </source>
</evidence>
<dbReference type="STRING" id="104421.E1ZWI3"/>
<reference evidence="11 12" key="1">
    <citation type="journal article" date="2010" name="Science">
        <title>Genomic comparison of the ants Camponotus floridanus and Harpegnathos saltator.</title>
        <authorList>
            <person name="Bonasio R."/>
            <person name="Zhang G."/>
            <person name="Ye C."/>
            <person name="Mutti N.S."/>
            <person name="Fang X."/>
            <person name="Qin N."/>
            <person name="Donahue G."/>
            <person name="Yang P."/>
            <person name="Li Q."/>
            <person name="Li C."/>
            <person name="Zhang P."/>
            <person name="Huang Z."/>
            <person name="Berger S.L."/>
            <person name="Reinberg D."/>
            <person name="Wang J."/>
            <person name="Liebig J."/>
        </authorList>
    </citation>
    <scope>NUCLEOTIDE SEQUENCE [LARGE SCALE GENOMIC DNA]</scope>
    <source>
        <strain evidence="12">C129</strain>
    </source>
</reference>
<dbReference type="InterPro" id="IPR035899">
    <property type="entry name" value="DBL_dom_sf"/>
</dbReference>
<proteinExistence type="predicted"/>
<evidence type="ECO:0000256" key="4">
    <source>
        <dbReference type="ARBA" id="ARBA00023273"/>
    </source>
</evidence>
<keyword evidence="2 5" id="KW-0728">SH3 domain</keyword>
<evidence type="ECO:0000313" key="12">
    <source>
        <dbReference type="Proteomes" id="UP000000311"/>
    </source>
</evidence>
<dbReference type="GO" id="GO:0016192">
    <property type="term" value="P:vesicle-mediated transport"/>
    <property type="evidence" value="ECO:0007669"/>
    <property type="project" value="UniProtKB-ARBA"/>
</dbReference>
<dbReference type="PANTHER" id="PTHR46026">
    <property type="entry name" value="RHO-TYPE GUANINE NUCLEOTIDE EXCHANGE FACTOR, ISOFORM F"/>
    <property type="match status" value="1"/>
</dbReference>
<dbReference type="OrthoDB" id="6019202at2759"/>
<dbReference type="InterPro" id="IPR036028">
    <property type="entry name" value="SH3-like_dom_sf"/>
</dbReference>
<dbReference type="PROSITE" id="PS50002">
    <property type="entry name" value="SH3"/>
    <property type="match status" value="1"/>
</dbReference>
<dbReference type="SUPFAM" id="SSF48065">
    <property type="entry name" value="DBL homology domain (DH-domain)"/>
    <property type="match status" value="1"/>
</dbReference>
<dbReference type="CDD" id="cd01225">
    <property type="entry name" value="PH_Cool_Pix"/>
    <property type="match status" value="1"/>
</dbReference>
<feature type="region of interest" description="Disordered" evidence="7">
    <location>
        <begin position="65"/>
        <end position="87"/>
    </location>
</feature>
<evidence type="ECO:0000313" key="11">
    <source>
        <dbReference type="EMBL" id="EFN74420.1"/>
    </source>
</evidence>
<dbReference type="Gene3D" id="2.30.29.30">
    <property type="entry name" value="Pleckstrin-homology domain (PH domain)/Phosphotyrosine-binding domain (PTB)"/>
    <property type="match status" value="1"/>
</dbReference>
<dbReference type="SUPFAM" id="SSF50729">
    <property type="entry name" value="PH domain-like"/>
    <property type="match status" value="1"/>
</dbReference>
<feature type="domain" description="SH3" evidence="8">
    <location>
        <begin position="5"/>
        <end position="64"/>
    </location>
</feature>
<protein>
    <submittedName>
        <fullName evidence="11">Rho guanine nucleotide exchange factor 7</fullName>
    </submittedName>
</protein>
<feature type="coiled-coil region" evidence="6">
    <location>
        <begin position="971"/>
        <end position="998"/>
    </location>
</feature>
<evidence type="ECO:0000256" key="6">
    <source>
        <dbReference type="SAM" id="Coils"/>
    </source>
</evidence>
<dbReference type="Pfam" id="PF00621">
    <property type="entry name" value="RhoGEF"/>
    <property type="match status" value="1"/>
</dbReference>
<dbReference type="PROSITE" id="PS50010">
    <property type="entry name" value="DH_2"/>
    <property type="match status" value="1"/>
</dbReference>
<evidence type="ECO:0000259" key="8">
    <source>
        <dbReference type="PROSITE" id="PS50002"/>
    </source>
</evidence>
<comment type="subcellular location">
    <subcellularLocation>
        <location evidence="1">Cell projection</location>
        <location evidence="1">Lamellipodium</location>
    </subcellularLocation>
</comment>
<dbReference type="SMART" id="SM00326">
    <property type="entry name" value="SH3"/>
    <property type="match status" value="1"/>
</dbReference>
<organism evidence="12">
    <name type="scientific">Camponotus floridanus</name>
    <name type="common">Florida carpenter ant</name>
    <dbReference type="NCBI Taxonomy" id="104421"/>
    <lineage>
        <taxon>Eukaryota</taxon>
        <taxon>Metazoa</taxon>
        <taxon>Ecdysozoa</taxon>
        <taxon>Arthropoda</taxon>
        <taxon>Hexapoda</taxon>
        <taxon>Insecta</taxon>
        <taxon>Pterygota</taxon>
        <taxon>Neoptera</taxon>
        <taxon>Endopterygota</taxon>
        <taxon>Hymenoptera</taxon>
        <taxon>Apocrita</taxon>
        <taxon>Aculeata</taxon>
        <taxon>Formicoidea</taxon>
        <taxon>Formicidae</taxon>
        <taxon>Formicinae</taxon>
        <taxon>Camponotus</taxon>
    </lineage>
</organism>
<dbReference type="InterPro" id="IPR046376">
    <property type="entry name" value="PH_Cool_Pix"/>
</dbReference>
<dbReference type="Gene3D" id="2.30.30.40">
    <property type="entry name" value="SH3 Domains"/>
    <property type="match status" value="1"/>
</dbReference>
<dbReference type="CDD" id="cd11877">
    <property type="entry name" value="SH3_PIX"/>
    <property type="match status" value="1"/>
</dbReference>
<dbReference type="AlphaFoldDB" id="E1ZWI3"/>
<dbReference type="FunFam" id="2.30.30.40:FF:000072">
    <property type="entry name" value="Unconventional Myosin IB"/>
    <property type="match status" value="1"/>
</dbReference>
<dbReference type="InterPro" id="IPR001849">
    <property type="entry name" value="PH_domain"/>
</dbReference>